<evidence type="ECO:0000313" key="2">
    <source>
        <dbReference type="Proteomes" id="UP000007110"/>
    </source>
</evidence>
<name>A0A7M7LWM9_STRPU</name>
<sequence>MADSDRKPVRLYVSVIPRTISTAFTKCLSAIEGMEVWFECFTYCSHTAREYKLATGEDMPMEYEGNEKQVQQAVTVYERLAGCKLEADRLVYGNVKRKLEESTSRYILAKEVYWGFPDQKSREYMPAGFKHVFLIRDPYKVFSSFKKAEVDQLIKAGLWTDDAETFDLEKDDPFVKASEFFRSTHELWKYIRTNVDPDPIVINTDDLLANPAEVLSKFCHRTGLPYSDSLLQWDASPDVTKTWKVTIDNVLKNFDTFYETATCSSEFIPPKPPVPKDRLAPDVRRLAEASMPYFQEMNMFKI</sequence>
<dbReference type="Pfam" id="PF19798">
    <property type="entry name" value="Sulfotransfer_5"/>
    <property type="match status" value="1"/>
</dbReference>
<dbReference type="Proteomes" id="UP000007110">
    <property type="component" value="Unassembled WGS sequence"/>
</dbReference>
<dbReference type="GeneID" id="105446718"/>
<keyword evidence="2" id="KW-1185">Reference proteome</keyword>
<dbReference type="PANTHER" id="PTHR48312:SF1">
    <property type="entry name" value="SULFOTRANSFERASE"/>
    <property type="match status" value="1"/>
</dbReference>
<dbReference type="PANTHER" id="PTHR48312">
    <property type="match status" value="1"/>
</dbReference>
<protein>
    <submittedName>
        <fullName evidence="1">Uncharacterized protein</fullName>
    </submittedName>
</protein>
<dbReference type="RefSeq" id="XP_011682193.1">
    <property type="nucleotide sequence ID" value="XM_011683891.2"/>
</dbReference>
<dbReference type="InParanoid" id="A0A7M7LWM9"/>
<dbReference type="InterPro" id="IPR027417">
    <property type="entry name" value="P-loop_NTPase"/>
</dbReference>
<dbReference type="Gene3D" id="3.40.50.300">
    <property type="entry name" value="P-loop containing nucleotide triphosphate hydrolases"/>
    <property type="match status" value="1"/>
</dbReference>
<dbReference type="EnsemblMetazoa" id="XM_011683891">
    <property type="protein sequence ID" value="XP_011682193"/>
    <property type="gene ID" value="LOC105446718"/>
</dbReference>
<dbReference type="OrthoDB" id="2405944at2759"/>
<evidence type="ECO:0000313" key="1">
    <source>
        <dbReference type="EnsemblMetazoa" id="XP_011682193"/>
    </source>
</evidence>
<dbReference type="OMA" id="CSHTARE"/>
<dbReference type="KEGG" id="spu:105446718"/>
<reference evidence="2" key="1">
    <citation type="submission" date="2015-02" db="EMBL/GenBank/DDBJ databases">
        <title>Genome sequencing for Strongylocentrotus purpuratus.</title>
        <authorList>
            <person name="Murali S."/>
            <person name="Liu Y."/>
            <person name="Vee V."/>
            <person name="English A."/>
            <person name="Wang M."/>
            <person name="Skinner E."/>
            <person name="Han Y."/>
            <person name="Muzny D.M."/>
            <person name="Worley K.C."/>
            <person name="Gibbs R.A."/>
        </authorList>
    </citation>
    <scope>NUCLEOTIDE SEQUENCE</scope>
</reference>
<proteinExistence type="predicted"/>
<reference evidence="1" key="2">
    <citation type="submission" date="2021-01" db="UniProtKB">
        <authorList>
            <consortium name="EnsemblMetazoa"/>
        </authorList>
    </citation>
    <scope>IDENTIFICATION</scope>
</reference>
<dbReference type="AlphaFoldDB" id="A0A7M7LWM9"/>
<organism evidence="1 2">
    <name type="scientific">Strongylocentrotus purpuratus</name>
    <name type="common">Purple sea urchin</name>
    <dbReference type="NCBI Taxonomy" id="7668"/>
    <lineage>
        <taxon>Eukaryota</taxon>
        <taxon>Metazoa</taxon>
        <taxon>Echinodermata</taxon>
        <taxon>Eleutherozoa</taxon>
        <taxon>Echinozoa</taxon>
        <taxon>Echinoidea</taxon>
        <taxon>Euechinoidea</taxon>
        <taxon>Echinacea</taxon>
        <taxon>Camarodonta</taxon>
        <taxon>Echinidea</taxon>
        <taxon>Strongylocentrotidae</taxon>
        <taxon>Strongylocentrotus</taxon>
    </lineage>
</organism>
<accession>A0A7M7LWM9</accession>
<dbReference type="SUPFAM" id="SSF52540">
    <property type="entry name" value="P-loop containing nucleoside triphosphate hydrolases"/>
    <property type="match status" value="1"/>
</dbReference>